<sequence length="603" mass="67654">MSKRKDTPADSIKRSISGSIFVGCNILAPQAPLGAALLKKVVEDRGGSFHISQKKQSVDVAPTHVLVSESRDAAREIQAQWPKSTLVTREWINKCARAKQRVDEADFSPFCTAAKSTKVSRTPSRESHYSDDEEEEEITQKLRLLFQADEENLNWAVVGKEGRPLNPGWFSGMNSYERMLQCRFRVDAENPGNEELVSLLTEMEKLERRLSGDDSTSYAAGGEHEAKVINHKALVLARAAAVIRACPFNLHDLPAGTARHLLFIGEDTCRYIDEFVETGRCQAYKDLMANGDLKDSKGVLRGVQGAATKREFQKVPFVGHKTACRWYDELGLRSLEEVERAVFTPGGVLNEEKAVKVFVRHALQHRHLLCEPVTPQQVTQIKQMITQDLERAWGPGWVVENVGGARRGKASHDCDFLVTHPSIGLQGVLRTLVERWVIEQKVVPKDMGFHQLHTDHMGHHLQVMVKRVTSGAARGYEGRDSFDHFFGIFHTSEGGKSGMCRADVVMVPPDEWAFALVGWTGSRTYNRILRLHAGHRGMKLTNHTLMREHDGLQVPLQAAPLDSNKAEWWPQGWHKGRKADTEEDIFTLLGLPFRPPTDRNCPS</sequence>
<dbReference type="SUPFAM" id="SSF81301">
    <property type="entry name" value="Nucleotidyltransferase"/>
    <property type="match status" value="1"/>
</dbReference>
<dbReference type="InterPro" id="IPR043519">
    <property type="entry name" value="NT_sf"/>
</dbReference>
<keyword evidence="2" id="KW-0548">Nucleotidyltransferase</keyword>
<dbReference type="Proteomes" id="UP001190700">
    <property type="component" value="Unassembled WGS sequence"/>
</dbReference>
<dbReference type="InterPro" id="IPR027421">
    <property type="entry name" value="DNA_pol_lamdba_lyase_dom_sf"/>
</dbReference>
<accession>A0AAE0BUB5</accession>
<dbReference type="SMART" id="SM00483">
    <property type="entry name" value="POLXc"/>
    <property type="match status" value="1"/>
</dbReference>
<dbReference type="InterPro" id="IPR037160">
    <property type="entry name" value="DNA_Pol_thumb_sf"/>
</dbReference>
<organism evidence="4 5">
    <name type="scientific">Cymbomonas tetramitiformis</name>
    <dbReference type="NCBI Taxonomy" id="36881"/>
    <lineage>
        <taxon>Eukaryota</taxon>
        <taxon>Viridiplantae</taxon>
        <taxon>Chlorophyta</taxon>
        <taxon>Pyramimonadophyceae</taxon>
        <taxon>Pyramimonadales</taxon>
        <taxon>Pyramimonadaceae</taxon>
        <taxon>Cymbomonas</taxon>
    </lineage>
</organism>
<comment type="caution">
    <text evidence="4">The sequence shown here is derived from an EMBL/GenBank/DDBJ whole genome shotgun (WGS) entry which is preliminary data.</text>
</comment>
<evidence type="ECO:0000256" key="1">
    <source>
        <dbReference type="ARBA" id="ARBA00022679"/>
    </source>
</evidence>
<gene>
    <name evidence="4" type="ORF">CYMTET_48274</name>
</gene>
<dbReference type="EMBL" id="LGRX02033262">
    <property type="protein sequence ID" value="KAK3242010.1"/>
    <property type="molecule type" value="Genomic_DNA"/>
</dbReference>
<keyword evidence="5" id="KW-1185">Reference proteome</keyword>
<dbReference type="GO" id="GO:0003677">
    <property type="term" value="F:DNA binding"/>
    <property type="evidence" value="ECO:0007669"/>
    <property type="project" value="InterPro"/>
</dbReference>
<dbReference type="Pfam" id="PF14716">
    <property type="entry name" value="HHH_8"/>
    <property type="match status" value="1"/>
</dbReference>
<dbReference type="Gene3D" id="3.30.460.10">
    <property type="entry name" value="Beta Polymerase, domain 2"/>
    <property type="match status" value="1"/>
</dbReference>
<dbReference type="Gene3D" id="3.30.210.10">
    <property type="entry name" value="DNA polymerase, thumb domain"/>
    <property type="match status" value="1"/>
</dbReference>
<dbReference type="GO" id="GO:0006303">
    <property type="term" value="P:double-strand break repair via nonhomologous end joining"/>
    <property type="evidence" value="ECO:0007669"/>
    <property type="project" value="TreeGrafter"/>
</dbReference>
<dbReference type="Gene3D" id="3.40.50.10190">
    <property type="entry name" value="BRCT domain"/>
    <property type="match status" value="1"/>
</dbReference>
<dbReference type="PANTHER" id="PTHR11276">
    <property type="entry name" value="DNA POLYMERASE TYPE-X FAMILY MEMBER"/>
    <property type="match status" value="1"/>
</dbReference>
<dbReference type="InterPro" id="IPR036420">
    <property type="entry name" value="BRCT_dom_sf"/>
</dbReference>
<dbReference type="PROSITE" id="PS50172">
    <property type="entry name" value="BRCT"/>
    <property type="match status" value="1"/>
</dbReference>
<dbReference type="SUPFAM" id="SSF52113">
    <property type="entry name" value="BRCT domain"/>
    <property type="match status" value="1"/>
</dbReference>
<dbReference type="InterPro" id="IPR010996">
    <property type="entry name" value="HHH_MUS81"/>
</dbReference>
<evidence type="ECO:0000313" key="4">
    <source>
        <dbReference type="EMBL" id="KAK3242010.1"/>
    </source>
</evidence>
<dbReference type="AlphaFoldDB" id="A0AAE0BUB5"/>
<dbReference type="InterPro" id="IPR029398">
    <property type="entry name" value="PolB_thumb"/>
</dbReference>
<dbReference type="Gene3D" id="1.10.150.110">
    <property type="entry name" value="DNA polymerase beta, N-terminal domain-like"/>
    <property type="match status" value="1"/>
</dbReference>
<proteinExistence type="predicted"/>
<dbReference type="PANTHER" id="PTHR11276:SF28">
    <property type="entry name" value="DNA POLYMERASE LAMBDA"/>
    <property type="match status" value="1"/>
</dbReference>
<keyword evidence="1" id="KW-0808">Transferase</keyword>
<reference evidence="4 5" key="1">
    <citation type="journal article" date="2015" name="Genome Biol. Evol.">
        <title>Comparative Genomics of a Bacterivorous Green Alga Reveals Evolutionary Causalities and Consequences of Phago-Mixotrophic Mode of Nutrition.</title>
        <authorList>
            <person name="Burns J.A."/>
            <person name="Paasch A."/>
            <person name="Narechania A."/>
            <person name="Kim E."/>
        </authorList>
    </citation>
    <scope>NUCLEOTIDE SEQUENCE [LARGE SCALE GENOMIC DNA]</scope>
    <source>
        <strain evidence="4 5">PLY_AMNH</strain>
    </source>
</reference>
<evidence type="ECO:0000259" key="3">
    <source>
        <dbReference type="PROSITE" id="PS50172"/>
    </source>
</evidence>
<dbReference type="SUPFAM" id="SSF47802">
    <property type="entry name" value="DNA polymerase beta, N-terminal domain-like"/>
    <property type="match status" value="1"/>
</dbReference>
<evidence type="ECO:0000313" key="5">
    <source>
        <dbReference type="Proteomes" id="UP001190700"/>
    </source>
</evidence>
<dbReference type="InterPro" id="IPR001357">
    <property type="entry name" value="BRCT_dom"/>
</dbReference>
<dbReference type="PRINTS" id="PR00869">
    <property type="entry name" value="DNAPOLX"/>
</dbReference>
<dbReference type="Pfam" id="PF14791">
    <property type="entry name" value="DNA_pol_B_thumb"/>
    <property type="match status" value="1"/>
</dbReference>
<evidence type="ECO:0000256" key="2">
    <source>
        <dbReference type="ARBA" id="ARBA00022695"/>
    </source>
</evidence>
<dbReference type="GO" id="GO:0003887">
    <property type="term" value="F:DNA-directed DNA polymerase activity"/>
    <property type="evidence" value="ECO:0007669"/>
    <property type="project" value="InterPro"/>
</dbReference>
<name>A0AAE0BUB5_9CHLO</name>
<feature type="domain" description="BRCT" evidence="3">
    <location>
        <begin position="38"/>
        <end position="109"/>
    </location>
</feature>
<dbReference type="InterPro" id="IPR002054">
    <property type="entry name" value="DNA-dir_DNA_pol_X"/>
</dbReference>
<dbReference type="GO" id="GO:0005634">
    <property type="term" value="C:nucleus"/>
    <property type="evidence" value="ECO:0007669"/>
    <property type="project" value="TreeGrafter"/>
</dbReference>
<dbReference type="InterPro" id="IPR022312">
    <property type="entry name" value="DNA_pol_X"/>
</dbReference>
<protein>
    <recommendedName>
        <fullName evidence="3">BRCT domain-containing protein</fullName>
    </recommendedName>
</protein>